<dbReference type="SUPFAM" id="SSF88946">
    <property type="entry name" value="Sigma2 domain of RNA polymerase sigma factors"/>
    <property type="match status" value="1"/>
</dbReference>
<dbReference type="InterPro" id="IPR013324">
    <property type="entry name" value="RNA_pol_sigma_r3/r4-like"/>
</dbReference>
<dbReference type="Proteomes" id="UP000008460">
    <property type="component" value="Chromosome"/>
</dbReference>
<dbReference type="NCBIfam" id="TIGR02937">
    <property type="entry name" value="sigma70-ECF"/>
    <property type="match status" value="1"/>
</dbReference>
<name>F4GYV2_CELFA</name>
<dbReference type="RefSeq" id="WP_013769850.1">
    <property type="nucleotide sequence ID" value="NC_015514.1"/>
</dbReference>
<dbReference type="Pfam" id="PF04542">
    <property type="entry name" value="Sigma70_r2"/>
    <property type="match status" value="1"/>
</dbReference>
<dbReference type="InterPro" id="IPR014284">
    <property type="entry name" value="RNA_pol_sigma-70_dom"/>
</dbReference>
<proteinExistence type="inferred from homology"/>
<dbReference type="KEGG" id="cfi:Celf_0681"/>
<feature type="domain" description="RNA polymerase sigma-70 region 2" evidence="5">
    <location>
        <begin position="15"/>
        <end position="79"/>
    </location>
</feature>
<feature type="domain" description="RNA polymerase sigma factor 70 region 4 type 2" evidence="6">
    <location>
        <begin position="105"/>
        <end position="158"/>
    </location>
</feature>
<evidence type="ECO:0000313" key="7">
    <source>
        <dbReference type="EMBL" id="AEE44821.1"/>
    </source>
</evidence>
<dbReference type="Gene3D" id="1.10.1740.10">
    <property type="match status" value="1"/>
</dbReference>
<evidence type="ECO:0000259" key="6">
    <source>
        <dbReference type="Pfam" id="PF08281"/>
    </source>
</evidence>
<accession>F4GYV2</accession>
<gene>
    <name evidence="7" type="ordered locus">Celf_0681</name>
</gene>
<dbReference type="PANTHER" id="PTHR43133:SF25">
    <property type="entry name" value="RNA POLYMERASE SIGMA FACTOR RFAY-RELATED"/>
    <property type="match status" value="1"/>
</dbReference>
<protein>
    <submittedName>
        <fullName evidence="7">RNA polymerase, sigma-24 subunit, ECF subfamily</fullName>
    </submittedName>
</protein>
<keyword evidence="4" id="KW-0804">Transcription</keyword>
<dbReference type="InterPro" id="IPR013249">
    <property type="entry name" value="RNA_pol_sigma70_r4_t2"/>
</dbReference>
<evidence type="ECO:0000259" key="5">
    <source>
        <dbReference type="Pfam" id="PF04542"/>
    </source>
</evidence>
<dbReference type="GO" id="GO:0003677">
    <property type="term" value="F:DNA binding"/>
    <property type="evidence" value="ECO:0007669"/>
    <property type="project" value="InterPro"/>
</dbReference>
<dbReference type="GO" id="GO:0016987">
    <property type="term" value="F:sigma factor activity"/>
    <property type="evidence" value="ECO:0007669"/>
    <property type="project" value="UniProtKB-KW"/>
</dbReference>
<reference evidence="7 8" key="1">
    <citation type="submission" date="2011-04" db="EMBL/GenBank/DDBJ databases">
        <title>Complete sequence of Cellulomonas fimi ATCC 484.</title>
        <authorList>
            <consortium name="US DOE Joint Genome Institute"/>
            <person name="Lucas S."/>
            <person name="Han J."/>
            <person name="Lapidus A."/>
            <person name="Cheng J.-F."/>
            <person name="Goodwin L."/>
            <person name="Pitluck S."/>
            <person name="Peters L."/>
            <person name="Chertkov O."/>
            <person name="Detter J.C."/>
            <person name="Han C."/>
            <person name="Tapia R."/>
            <person name="Land M."/>
            <person name="Hauser L."/>
            <person name="Kyrpides N."/>
            <person name="Ivanova N."/>
            <person name="Ovchinnikova G."/>
            <person name="Pagani I."/>
            <person name="Mead D."/>
            <person name="Brumm P."/>
            <person name="Woyke T."/>
        </authorList>
    </citation>
    <scope>NUCLEOTIDE SEQUENCE [LARGE SCALE GENOMIC DNA]</scope>
    <source>
        <strain evidence="8">ATCC 484 / DSM 20113 / JCM 1341 / NBRC 15513 / NCIMB 8980 / NCTC 7547</strain>
    </source>
</reference>
<organism evidence="7 8">
    <name type="scientific">Cellulomonas fimi (strain ATCC 484 / DSM 20113 / JCM 1341 / CCUG 24087 / LMG 16345 / NBRC 15513 / NCIMB 8980 / NCTC 7547 / NRS-133)</name>
    <dbReference type="NCBI Taxonomy" id="590998"/>
    <lineage>
        <taxon>Bacteria</taxon>
        <taxon>Bacillati</taxon>
        <taxon>Actinomycetota</taxon>
        <taxon>Actinomycetes</taxon>
        <taxon>Micrococcales</taxon>
        <taxon>Cellulomonadaceae</taxon>
        <taxon>Cellulomonas</taxon>
    </lineage>
</organism>
<dbReference type="STRING" id="590998.Celf_0681"/>
<dbReference type="InterPro" id="IPR007627">
    <property type="entry name" value="RNA_pol_sigma70_r2"/>
</dbReference>
<keyword evidence="8" id="KW-1185">Reference proteome</keyword>
<dbReference type="HOGENOM" id="CLU_047691_9_2_11"/>
<evidence type="ECO:0000256" key="3">
    <source>
        <dbReference type="ARBA" id="ARBA00023082"/>
    </source>
</evidence>
<dbReference type="GO" id="GO:0006352">
    <property type="term" value="P:DNA-templated transcription initiation"/>
    <property type="evidence" value="ECO:0007669"/>
    <property type="project" value="InterPro"/>
</dbReference>
<keyword evidence="2" id="KW-0805">Transcription regulation</keyword>
<dbReference type="Gene3D" id="1.10.10.10">
    <property type="entry name" value="Winged helix-like DNA-binding domain superfamily/Winged helix DNA-binding domain"/>
    <property type="match status" value="1"/>
</dbReference>
<dbReference type="Pfam" id="PF08281">
    <property type="entry name" value="Sigma70_r4_2"/>
    <property type="match status" value="1"/>
</dbReference>
<dbReference type="SUPFAM" id="SSF88659">
    <property type="entry name" value="Sigma3 and sigma4 domains of RNA polymerase sigma factors"/>
    <property type="match status" value="1"/>
</dbReference>
<comment type="similarity">
    <text evidence="1">Belongs to the sigma-70 factor family. ECF subfamily.</text>
</comment>
<sequence length="179" mass="19504">MSTSPPTDAQRFAALWEQHAPRVQAWTLRHVDRDTAQEVVAETFLVAWRRLADVPGDALPWLLVVARNTLRNHRRSAYRARQLHGVLAALAPPPPDDPAAAVAERQALLRALADLSTSDREAVLLVAWDGLTAAQAAEVLGCSPAAFKMRLSRARRRLTRAADGTPDTTALRLVPGSTP</sequence>
<dbReference type="eggNOG" id="COG1595">
    <property type="taxonomic scope" value="Bacteria"/>
</dbReference>
<dbReference type="PANTHER" id="PTHR43133">
    <property type="entry name" value="RNA POLYMERASE ECF-TYPE SIGMA FACTO"/>
    <property type="match status" value="1"/>
</dbReference>
<evidence type="ECO:0000256" key="1">
    <source>
        <dbReference type="ARBA" id="ARBA00010641"/>
    </source>
</evidence>
<dbReference type="EMBL" id="CP002666">
    <property type="protein sequence ID" value="AEE44821.1"/>
    <property type="molecule type" value="Genomic_DNA"/>
</dbReference>
<dbReference type="InterPro" id="IPR039425">
    <property type="entry name" value="RNA_pol_sigma-70-like"/>
</dbReference>
<evidence type="ECO:0000256" key="4">
    <source>
        <dbReference type="ARBA" id="ARBA00023163"/>
    </source>
</evidence>
<evidence type="ECO:0000313" key="8">
    <source>
        <dbReference type="Proteomes" id="UP000008460"/>
    </source>
</evidence>
<evidence type="ECO:0000256" key="2">
    <source>
        <dbReference type="ARBA" id="ARBA00023015"/>
    </source>
</evidence>
<dbReference type="InterPro" id="IPR013325">
    <property type="entry name" value="RNA_pol_sigma_r2"/>
</dbReference>
<dbReference type="InterPro" id="IPR036388">
    <property type="entry name" value="WH-like_DNA-bd_sf"/>
</dbReference>
<keyword evidence="3" id="KW-0731">Sigma factor</keyword>
<dbReference type="AlphaFoldDB" id="F4GYV2"/>